<sequence length="178" mass="20841">MKITKVYFCFIYLLIINLLKQCLCENYLYEKDNYNLADPFANILEEKKKKKRKILYALIGTAITLAGIAALGIGIHESKRKSIWDTQLAVISDDILKSAIAKGIENSKEIYRRGIHDINKILPSIKDIKEYMREEIKRKDLKFTRSQMKEFDSMSRYALYSIKYAMETYKKGCELEML</sequence>
<dbReference type="Pfam" id="PF09716">
    <property type="entry name" value="ETRAMP"/>
    <property type="match status" value="1"/>
</dbReference>
<gene>
    <name evidence="3" type="primary">ETRAMP</name>
    <name evidence="3" type="ORF">PGAL8A_00195000</name>
</gene>
<evidence type="ECO:0000313" key="3">
    <source>
        <dbReference type="EMBL" id="CRG94555.1"/>
    </source>
</evidence>
<keyword evidence="1" id="KW-0472">Membrane</keyword>
<dbReference type="RefSeq" id="XP_028527370.1">
    <property type="nucleotide sequence ID" value="XM_028670637.1"/>
</dbReference>
<keyword evidence="2" id="KW-0732">Signal</keyword>
<proteinExistence type="predicted"/>
<protein>
    <submittedName>
        <fullName evidence="3">Early transcribed membrane protein</fullName>
    </submittedName>
</protein>
<feature type="chain" id="PRO_5012068586" evidence="2">
    <location>
        <begin position="25"/>
        <end position="178"/>
    </location>
</feature>
<reference evidence="3" key="1">
    <citation type="submission" date="2015-04" db="EMBL/GenBank/DDBJ databases">
        <authorList>
            <consortium name="Pathogen Informatics"/>
        </authorList>
    </citation>
    <scope>NUCLEOTIDE SEQUENCE [LARGE SCALE GENOMIC DNA]</scope>
    <source>
        <strain evidence="3">8A</strain>
    </source>
</reference>
<dbReference type="GeneID" id="39730477"/>
<accession>A0A1J1GQ46</accession>
<comment type="caution">
    <text evidence="3">The sequence shown here is derived from an EMBL/GenBank/DDBJ whole genome shotgun (WGS) entry which is preliminary data.</text>
</comment>
<organism evidence="3 4">
    <name type="scientific">Plasmodium gallinaceum</name>
    <dbReference type="NCBI Taxonomy" id="5849"/>
    <lineage>
        <taxon>Eukaryota</taxon>
        <taxon>Sar</taxon>
        <taxon>Alveolata</taxon>
        <taxon>Apicomplexa</taxon>
        <taxon>Aconoidasida</taxon>
        <taxon>Haemosporida</taxon>
        <taxon>Plasmodiidae</taxon>
        <taxon>Plasmodium</taxon>
        <taxon>Plasmodium (Haemamoeba)</taxon>
    </lineage>
</organism>
<dbReference type="VEuPathDB" id="PlasmoDB:PGAL8A_00195000"/>
<dbReference type="EMBL" id="CVMV01000032">
    <property type="protein sequence ID" value="CRG94555.1"/>
    <property type="molecule type" value="Genomic_DNA"/>
</dbReference>
<keyword evidence="1" id="KW-0812">Transmembrane</keyword>
<feature type="signal peptide" evidence="2">
    <location>
        <begin position="1"/>
        <end position="24"/>
    </location>
</feature>
<dbReference type="AlphaFoldDB" id="A0A1J1GQ46"/>
<dbReference type="OrthoDB" id="386258at2759"/>
<keyword evidence="1" id="KW-1133">Transmembrane helix</keyword>
<dbReference type="InterPro" id="IPR006389">
    <property type="entry name" value="Early_transc_mb_plasmodium"/>
</dbReference>
<evidence type="ECO:0000256" key="2">
    <source>
        <dbReference type="SAM" id="SignalP"/>
    </source>
</evidence>
<dbReference type="NCBIfam" id="TIGR01495">
    <property type="entry name" value="ETRAMP"/>
    <property type="match status" value="1"/>
</dbReference>
<dbReference type="Proteomes" id="UP000220797">
    <property type="component" value="Unassembled WGS sequence"/>
</dbReference>
<evidence type="ECO:0000313" key="4">
    <source>
        <dbReference type="Proteomes" id="UP000220797"/>
    </source>
</evidence>
<name>A0A1J1GQ46_PLAGA</name>
<feature type="transmembrane region" description="Helical" evidence="1">
    <location>
        <begin position="54"/>
        <end position="75"/>
    </location>
</feature>
<keyword evidence="4" id="KW-1185">Reference proteome</keyword>
<evidence type="ECO:0000256" key="1">
    <source>
        <dbReference type="SAM" id="Phobius"/>
    </source>
</evidence>